<dbReference type="GO" id="GO:0016102">
    <property type="term" value="P:diterpenoid biosynthetic process"/>
    <property type="evidence" value="ECO:0007669"/>
    <property type="project" value="InterPro"/>
</dbReference>
<keyword evidence="8" id="KW-0472">Membrane</keyword>
<comment type="cofactor">
    <cofactor evidence="2">
        <name>Mg(2+)</name>
        <dbReference type="ChEBI" id="CHEBI:18420"/>
    </cofactor>
</comment>
<dbReference type="Gene3D" id="1.10.510.10">
    <property type="entry name" value="Transferase(Phosphotransferase) domain 1"/>
    <property type="match status" value="1"/>
</dbReference>
<dbReference type="InterPro" id="IPR005630">
    <property type="entry name" value="Terpene_synthase_metal-bd"/>
</dbReference>
<dbReference type="SFLD" id="SFLDS00005">
    <property type="entry name" value="Isoprenoid_Synthase_Type_I"/>
    <property type="match status" value="2"/>
</dbReference>
<dbReference type="InterPro" id="IPR044814">
    <property type="entry name" value="Terpene_cyclase_plant_C1"/>
</dbReference>
<evidence type="ECO:0000259" key="10">
    <source>
        <dbReference type="Pfam" id="PF03936"/>
    </source>
</evidence>
<keyword evidence="6" id="KW-0456">Lyase</keyword>
<evidence type="ECO:0000256" key="2">
    <source>
        <dbReference type="ARBA" id="ARBA00001946"/>
    </source>
</evidence>
<dbReference type="InterPro" id="IPR036965">
    <property type="entry name" value="Terpene_synth_N_sf"/>
</dbReference>
<evidence type="ECO:0000256" key="3">
    <source>
        <dbReference type="ARBA" id="ARBA00022723"/>
    </source>
</evidence>
<dbReference type="Proteomes" id="UP000323000">
    <property type="component" value="Chromosome 13"/>
</dbReference>
<evidence type="ECO:0000259" key="11">
    <source>
        <dbReference type="Pfam" id="PF07714"/>
    </source>
</evidence>
<feature type="region of interest" description="Disordered" evidence="7">
    <location>
        <begin position="1"/>
        <end position="63"/>
    </location>
</feature>
<comment type="caution">
    <text evidence="12">The sequence shown here is derived from an EMBL/GenBank/DDBJ whole genome shotgun (WGS) entry which is preliminary data.</text>
</comment>
<protein>
    <recommendedName>
        <fullName evidence="14">Protein kinase domain-containing protein</fullName>
    </recommendedName>
</protein>
<accession>A0A5C7GRP6</accession>
<gene>
    <name evidence="12" type="ORF">EZV62_026529</name>
</gene>
<proteinExistence type="predicted"/>
<keyword evidence="3" id="KW-0479">Metal-binding</keyword>
<evidence type="ECO:0000313" key="12">
    <source>
        <dbReference type="EMBL" id="TXG47235.1"/>
    </source>
</evidence>
<dbReference type="CDD" id="cd00684">
    <property type="entry name" value="Terpene_cyclase_plant_C1"/>
    <property type="match status" value="2"/>
</dbReference>
<dbReference type="Pfam" id="PF07714">
    <property type="entry name" value="PK_Tyr_Ser-Thr"/>
    <property type="match status" value="1"/>
</dbReference>
<name>A0A5C7GRP6_9ROSI</name>
<dbReference type="SUPFAM" id="SSF48576">
    <property type="entry name" value="Terpenoid synthases"/>
    <property type="match status" value="2"/>
</dbReference>
<dbReference type="GO" id="GO:0000287">
    <property type="term" value="F:magnesium ion binding"/>
    <property type="evidence" value="ECO:0007669"/>
    <property type="project" value="InterPro"/>
</dbReference>
<organism evidence="12 13">
    <name type="scientific">Acer yangbiense</name>
    <dbReference type="NCBI Taxonomy" id="1000413"/>
    <lineage>
        <taxon>Eukaryota</taxon>
        <taxon>Viridiplantae</taxon>
        <taxon>Streptophyta</taxon>
        <taxon>Embryophyta</taxon>
        <taxon>Tracheophyta</taxon>
        <taxon>Spermatophyta</taxon>
        <taxon>Magnoliopsida</taxon>
        <taxon>eudicotyledons</taxon>
        <taxon>Gunneridae</taxon>
        <taxon>Pentapetalae</taxon>
        <taxon>rosids</taxon>
        <taxon>malvids</taxon>
        <taxon>Sapindales</taxon>
        <taxon>Sapindaceae</taxon>
        <taxon>Hippocastanoideae</taxon>
        <taxon>Acereae</taxon>
        <taxon>Acer</taxon>
    </lineage>
</organism>
<keyword evidence="5" id="KW-0464">Manganese</keyword>
<keyword evidence="4" id="KW-0460">Magnesium</keyword>
<dbReference type="PANTHER" id="PTHR31225:SF245">
    <property type="entry name" value="(-)-ALPHA-TERPINEOL SYNTHASE-LIKE"/>
    <property type="match status" value="1"/>
</dbReference>
<dbReference type="GO" id="GO:0010333">
    <property type="term" value="F:terpene synthase activity"/>
    <property type="evidence" value="ECO:0007669"/>
    <property type="project" value="InterPro"/>
</dbReference>
<dbReference type="InterPro" id="IPR011009">
    <property type="entry name" value="Kinase-like_dom_sf"/>
</dbReference>
<sequence>MLRWTVEKSNDSKASIQPSSRLEKVPMEPVVKPQNGYGMDGRRMVTTPVPQDEQLPPPPLPFPQVEKRVKVKPLAVPAEVATKSHTSKNLNSSSLLAVKKLSTTALRRQSDDEFLELVSRISELRHANIVELVGYCNEHQQHLLVYEYCANGTLHDLLHVDEESHKNFSWNMRIRVALGASRALQYDALTRHHTLMLPSIERVLDKLAIPVSSFTSFQHPRHEPQRASGRIRVHKPVQCLPTSKLEIDDQTVIVKQTRRSGNYPPSNWDDDYLQSLNSVYSGEIYTRRAKSLKEKVRAMIENVSDQPMDQLELIDTLQRLGLAYHFIIEIEKIIEKVYINKNNVTWKKENLYALSLEFRLLRQHGYNVPQEVFNSFIDKMGNFKVCFSEDTKAMLSLYEASYYGLEGENIMEEAWQFTTKHLKNLESTDTDSNLAMEVKHALELPLHWRALRIETRWFIDIYERRKDMNEILLEFAKLDFNIVQGIYQQELKDLSSWWEHSGLGEKLGFARNRLVASFLWAMGTAFEPQFGYCRSIITKSIVLITVIDDVYDVYGTLEELELFTDAVDRWEIIKAMKQLPDYMKICFLALYNFVNEMAYDILKVQNSDVLLNIKNSWIGLLQTYLVEAKWYHSGYKPTLEEYMQNAWKSIAGLIVLIHSYLSTANPILQKELEYLESDSGIFYWSFSIMRLQDDLGTSSVKKEEGIFPYFPRDMKIICTDSVGSVLAFLFLLFPVLGFGFGGCSAVWWCVAFLCLYLASCSVLCFSLPFLAPIIKSKLISMASSFIAAIPVSSFTGFQNPRRLVPQRASSRSIRVHKPVQCFSTKLESDQTVVRRSGNYQPTIWDDDYLQSLSSVYTEEVYTKRAELLKEKVRDMIGDVSEPLDQLELIDTLQRLGLAYHFETEIKKTLQNVYNSSDDRWKNENLHATSLEFRLLRQHGYDVPQEVFTSFEDKVGNFMESLCDDVKGMLSLYEASYYGFEGESIMEEAWQFTTKHLKNLENLDSESNLAMEVKHAIELPLHWRDSRLEARWFIDVYERRQDVNHILLEFAKLDFNIVQGFYQQELKELSKWWESYGLEKKLSFARSRLVASFLWGMGVVFEPRFKYCRGIVTKLIAVITVIDDVYDVYGTLPELELFTDAVDRWDIKTMNQLPDYMKICFLAIFNFVNEMTYEILKEKDFDVGMNLKNSWVRLLQAYMVEAKWFHSGQKPTLEEYMKNARTTIAGPIVAVHSYLAAANPLIEKELECLETNPADVIYWSFKVFRLQDDLGTSSDEIKRGDVLKAIQCYMLETGASEEVSHEQINEMCRLLWKRVNVYRRAETPLSETTIEMMLNLVRMSHCIYLRGVDRHGIQELESMDLPLSLLFEPIPL</sequence>
<evidence type="ECO:0000256" key="1">
    <source>
        <dbReference type="ARBA" id="ARBA00001936"/>
    </source>
</evidence>
<feature type="transmembrane region" description="Helical" evidence="8">
    <location>
        <begin position="745"/>
        <end position="771"/>
    </location>
</feature>
<dbReference type="InterPro" id="IPR008949">
    <property type="entry name" value="Isoprenoid_synthase_dom_sf"/>
</dbReference>
<dbReference type="PANTHER" id="PTHR31225">
    <property type="entry name" value="OS04G0344100 PROTEIN-RELATED"/>
    <property type="match status" value="1"/>
</dbReference>
<evidence type="ECO:0000256" key="4">
    <source>
        <dbReference type="ARBA" id="ARBA00022842"/>
    </source>
</evidence>
<dbReference type="InterPro" id="IPR050148">
    <property type="entry name" value="Terpene_synthase-like"/>
</dbReference>
<evidence type="ECO:0008006" key="14">
    <source>
        <dbReference type="Google" id="ProtNLM"/>
    </source>
</evidence>
<dbReference type="Pfam" id="PF01397">
    <property type="entry name" value="Terpene_synth"/>
    <property type="match status" value="2"/>
</dbReference>
<keyword evidence="8" id="KW-1133">Transmembrane helix</keyword>
<feature type="domain" description="Terpene synthase metal-binding" evidence="10">
    <location>
        <begin position="501"/>
        <end position="704"/>
    </location>
</feature>
<dbReference type="OrthoDB" id="1936865at2759"/>
<evidence type="ECO:0000259" key="9">
    <source>
        <dbReference type="Pfam" id="PF01397"/>
    </source>
</evidence>
<evidence type="ECO:0000313" key="13">
    <source>
        <dbReference type="Proteomes" id="UP000323000"/>
    </source>
</evidence>
<feature type="domain" description="Terpene synthase N-terminal" evidence="9">
    <location>
        <begin position="267"/>
        <end position="442"/>
    </location>
</feature>
<dbReference type="SFLD" id="SFLDG01019">
    <property type="entry name" value="Terpene_Cyclase_Like_1_C_Termi"/>
    <property type="match status" value="2"/>
</dbReference>
<dbReference type="SUPFAM" id="SSF56112">
    <property type="entry name" value="Protein kinase-like (PK-like)"/>
    <property type="match status" value="1"/>
</dbReference>
<reference evidence="13" key="1">
    <citation type="journal article" date="2019" name="Gigascience">
        <title>De novo genome assembly of the endangered Acer yangbiense, a plant species with extremely small populations endemic to Yunnan Province, China.</title>
        <authorList>
            <person name="Yang J."/>
            <person name="Wariss H.M."/>
            <person name="Tao L."/>
            <person name="Zhang R."/>
            <person name="Yun Q."/>
            <person name="Hollingsworth P."/>
            <person name="Dao Z."/>
            <person name="Luo G."/>
            <person name="Guo H."/>
            <person name="Ma Y."/>
            <person name="Sun W."/>
        </authorList>
    </citation>
    <scope>NUCLEOTIDE SEQUENCE [LARGE SCALE GENOMIC DNA]</scope>
    <source>
        <strain evidence="13">cv. Malutang</strain>
    </source>
</reference>
<feature type="domain" description="Serine-threonine/tyrosine-protein kinase catalytic" evidence="11">
    <location>
        <begin position="88"/>
        <end position="186"/>
    </location>
</feature>
<evidence type="ECO:0000256" key="5">
    <source>
        <dbReference type="ARBA" id="ARBA00023211"/>
    </source>
</evidence>
<dbReference type="InterPro" id="IPR034741">
    <property type="entry name" value="Terpene_cyclase-like_1_C"/>
</dbReference>
<evidence type="ECO:0000256" key="8">
    <source>
        <dbReference type="SAM" id="Phobius"/>
    </source>
</evidence>
<evidence type="ECO:0000256" key="6">
    <source>
        <dbReference type="ARBA" id="ARBA00023239"/>
    </source>
</evidence>
<keyword evidence="13" id="KW-1185">Reference proteome</keyword>
<keyword evidence="8" id="KW-0812">Transmembrane</keyword>
<evidence type="ECO:0000256" key="7">
    <source>
        <dbReference type="SAM" id="MobiDB-lite"/>
    </source>
</evidence>
<feature type="domain" description="Terpene synthase metal-binding" evidence="10">
    <location>
        <begin position="1075"/>
        <end position="1312"/>
    </location>
</feature>
<dbReference type="EMBL" id="VAHF01000013">
    <property type="protein sequence ID" value="TXG47235.1"/>
    <property type="molecule type" value="Genomic_DNA"/>
</dbReference>
<dbReference type="Gene3D" id="1.10.600.10">
    <property type="entry name" value="Farnesyl Diphosphate Synthase"/>
    <property type="match status" value="2"/>
</dbReference>
<dbReference type="GO" id="GO:0004672">
    <property type="term" value="F:protein kinase activity"/>
    <property type="evidence" value="ECO:0007669"/>
    <property type="project" value="InterPro"/>
</dbReference>
<dbReference type="SUPFAM" id="SSF48239">
    <property type="entry name" value="Terpenoid cyclases/Protein prenyltransferases"/>
    <property type="match status" value="2"/>
</dbReference>
<dbReference type="Pfam" id="PF03936">
    <property type="entry name" value="Terpene_synth_C"/>
    <property type="match status" value="2"/>
</dbReference>
<feature type="domain" description="Terpene synthase N-terminal" evidence="9">
    <location>
        <begin position="843"/>
        <end position="1015"/>
    </location>
</feature>
<dbReference type="FunFam" id="1.10.600.10:FF:000007">
    <property type="entry name" value="Isoprene synthase, chloroplastic"/>
    <property type="match status" value="1"/>
</dbReference>
<dbReference type="InterPro" id="IPR001245">
    <property type="entry name" value="Ser-Thr/Tyr_kinase_cat_dom"/>
</dbReference>
<dbReference type="InterPro" id="IPR001906">
    <property type="entry name" value="Terpene_synth_N"/>
</dbReference>
<dbReference type="FunFam" id="1.50.10.130:FF:000001">
    <property type="entry name" value="Isoprene synthase, chloroplastic"/>
    <property type="match status" value="2"/>
</dbReference>
<feature type="compositionally biased region" description="Basic and acidic residues" evidence="7">
    <location>
        <begin position="1"/>
        <end position="11"/>
    </location>
</feature>
<dbReference type="SFLD" id="SFLDG01014">
    <property type="entry name" value="Terpene_Cyclase_Like_1_N-term"/>
    <property type="match status" value="2"/>
</dbReference>
<dbReference type="Gene3D" id="1.50.10.130">
    <property type="entry name" value="Terpene synthase, N-terminal domain"/>
    <property type="match status" value="2"/>
</dbReference>
<comment type="cofactor">
    <cofactor evidence="1">
        <name>Mn(2+)</name>
        <dbReference type="ChEBI" id="CHEBI:29035"/>
    </cofactor>
</comment>
<feature type="transmembrane region" description="Helical" evidence="8">
    <location>
        <begin position="716"/>
        <end position="739"/>
    </location>
</feature>
<dbReference type="InterPro" id="IPR008930">
    <property type="entry name" value="Terpenoid_cyclase/PrenylTrfase"/>
</dbReference>